<dbReference type="InterPro" id="IPR032675">
    <property type="entry name" value="LRR_dom_sf"/>
</dbReference>
<accession>A0A0B6YE24</accession>
<dbReference type="EMBL" id="HACG01006920">
    <property type="protein sequence ID" value="CEK53785.1"/>
    <property type="molecule type" value="Transcribed_RNA"/>
</dbReference>
<evidence type="ECO:0000313" key="1">
    <source>
        <dbReference type="EMBL" id="CEK53785.1"/>
    </source>
</evidence>
<feature type="non-terminal residue" evidence="1">
    <location>
        <position position="73"/>
    </location>
</feature>
<reference evidence="1" key="1">
    <citation type="submission" date="2014-12" db="EMBL/GenBank/DDBJ databases">
        <title>Insight into the proteome of Arion vulgaris.</title>
        <authorList>
            <person name="Aradska J."/>
            <person name="Bulat T."/>
            <person name="Smidak R."/>
            <person name="Sarate P."/>
            <person name="Gangsoo J."/>
            <person name="Sialana F."/>
            <person name="Bilban M."/>
            <person name="Lubec G."/>
        </authorList>
    </citation>
    <scope>NUCLEOTIDE SEQUENCE</scope>
    <source>
        <tissue evidence="1">Skin</tissue>
    </source>
</reference>
<dbReference type="AlphaFoldDB" id="A0A0B6YE24"/>
<dbReference type="Gene3D" id="3.80.10.10">
    <property type="entry name" value="Ribonuclease Inhibitor"/>
    <property type="match status" value="1"/>
</dbReference>
<name>A0A0B6YE24_9EUPU</name>
<dbReference type="PROSITE" id="PS51450">
    <property type="entry name" value="LRR"/>
    <property type="match status" value="1"/>
</dbReference>
<protein>
    <recommendedName>
        <fullName evidence="2">U2A'/phosphoprotein 32 family A C-terminal domain-containing protein</fullName>
    </recommendedName>
</protein>
<dbReference type="SUPFAM" id="SSF52058">
    <property type="entry name" value="L domain-like"/>
    <property type="match status" value="1"/>
</dbReference>
<organism evidence="1">
    <name type="scientific">Arion vulgaris</name>
    <dbReference type="NCBI Taxonomy" id="1028688"/>
    <lineage>
        <taxon>Eukaryota</taxon>
        <taxon>Metazoa</taxon>
        <taxon>Spiralia</taxon>
        <taxon>Lophotrochozoa</taxon>
        <taxon>Mollusca</taxon>
        <taxon>Gastropoda</taxon>
        <taxon>Heterobranchia</taxon>
        <taxon>Euthyneura</taxon>
        <taxon>Panpulmonata</taxon>
        <taxon>Eupulmonata</taxon>
        <taxon>Stylommatophora</taxon>
        <taxon>Helicina</taxon>
        <taxon>Arionoidea</taxon>
        <taxon>Arionidae</taxon>
        <taxon>Arion</taxon>
    </lineage>
</organism>
<dbReference type="InterPro" id="IPR001611">
    <property type="entry name" value="Leu-rich_rpt"/>
</dbReference>
<proteinExistence type="predicted"/>
<evidence type="ECO:0008006" key="2">
    <source>
        <dbReference type="Google" id="ProtNLM"/>
    </source>
</evidence>
<feature type="non-terminal residue" evidence="1">
    <location>
        <position position="1"/>
    </location>
</feature>
<sequence>LENNRKLEYIDLEANEVLDDMEMYNIRDAKNLQELNLLRNPIQEVPDYRLSILLTLNRLTILDRHPVKEQEKV</sequence>
<gene>
    <name evidence="1" type="primary">ORF21232</name>
</gene>